<dbReference type="PANTHER" id="PTHR31973">
    <property type="entry name" value="POLYPROTEIN, PUTATIVE-RELATED"/>
    <property type="match status" value="1"/>
</dbReference>
<reference evidence="1" key="1">
    <citation type="submission" date="2016-11" db="EMBL/GenBank/DDBJ databases">
        <title>The genome of Nicotiana attenuata.</title>
        <authorList>
            <person name="Xu S."/>
            <person name="Brockmoeller T."/>
            <person name="Gaquerel E."/>
            <person name="Navarro A."/>
            <person name="Kuhl H."/>
            <person name="Gase K."/>
            <person name="Ling Z."/>
            <person name="Zhou W."/>
            <person name="Kreitzer C."/>
            <person name="Stanke M."/>
            <person name="Tang H."/>
            <person name="Lyons E."/>
            <person name="Pandey P."/>
            <person name="Pandey S.P."/>
            <person name="Timmermann B."/>
            <person name="Baldwin I.T."/>
        </authorList>
    </citation>
    <scope>NUCLEOTIDE SEQUENCE [LARGE SCALE GENOMIC DNA]</scope>
    <source>
        <strain evidence="1">UT</strain>
    </source>
</reference>
<sequence length="101" mass="11425">NRHEAYANELRVSNLGSDVVIYLLKDVVAQGKKKFLRMYTCFQALKMGFREGLRPFMGLDGIFLKGKGKGHLLLVVTLDANDLAYSIAWTIVDKETKSTWT</sequence>
<feature type="non-terminal residue" evidence="1">
    <location>
        <position position="1"/>
    </location>
</feature>
<evidence type="ECO:0000313" key="1">
    <source>
        <dbReference type="EMBL" id="OIT19532.1"/>
    </source>
</evidence>
<dbReference type="Gramene" id="OIT19532">
    <property type="protein sequence ID" value="OIT19532"/>
    <property type="gene ID" value="A4A49_63492"/>
</dbReference>
<dbReference type="PANTHER" id="PTHR31973:SF189">
    <property type="entry name" value="TRANSPOSASE, MUDR, PLANT, MULE TRANSPOSASE DOMAIN PROTEIN-RELATED"/>
    <property type="match status" value="1"/>
</dbReference>
<dbReference type="AlphaFoldDB" id="A0A1J6JSN5"/>
<dbReference type="STRING" id="49451.A0A1J6JSN5"/>
<protein>
    <recommendedName>
        <fullName evidence="3">MULE transposase domain-containing protein</fullName>
    </recommendedName>
</protein>
<feature type="non-terminal residue" evidence="1">
    <location>
        <position position="101"/>
    </location>
</feature>
<organism evidence="1 2">
    <name type="scientific">Nicotiana attenuata</name>
    <name type="common">Coyote tobacco</name>
    <dbReference type="NCBI Taxonomy" id="49451"/>
    <lineage>
        <taxon>Eukaryota</taxon>
        <taxon>Viridiplantae</taxon>
        <taxon>Streptophyta</taxon>
        <taxon>Embryophyta</taxon>
        <taxon>Tracheophyta</taxon>
        <taxon>Spermatophyta</taxon>
        <taxon>Magnoliopsida</taxon>
        <taxon>eudicotyledons</taxon>
        <taxon>Gunneridae</taxon>
        <taxon>Pentapetalae</taxon>
        <taxon>asterids</taxon>
        <taxon>lamiids</taxon>
        <taxon>Solanales</taxon>
        <taxon>Solanaceae</taxon>
        <taxon>Nicotianoideae</taxon>
        <taxon>Nicotianeae</taxon>
        <taxon>Nicotiana</taxon>
    </lineage>
</organism>
<gene>
    <name evidence="1" type="ORF">A4A49_63492</name>
</gene>
<evidence type="ECO:0008006" key="3">
    <source>
        <dbReference type="Google" id="ProtNLM"/>
    </source>
</evidence>
<dbReference type="EMBL" id="MJEQ01006948">
    <property type="protein sequence ID" value="OIT19532.1"/>
    <property type="molecule type" value="Genomic_DNA"/>
</dbReference>
<dbReference type="Proteomes" id="UP000187609">
    <property type="component" value="Unassembled WGS sequence"/>
</dbReference>
<keyword evidence="2" id="KW-1185">Reference proteome</keyword>
<name>A0A1J6JSN5_NICAT</name>
<proteinExistence type="predicted"/>
<comment type="caution">
    <text evidence="1">The sequence shown here is derived from an EMBL/GenBank/DDBJ whole genome shotgun (WGS) entry which is preliminary data.</text>
</comment>
<accession>A0A1J6JSN5</accession>
<evidence type="ECO:0000313" key="2">
    <source>
        <dbReference type="Proteomes" id="UP000187609"/>
    </source>
</evidence>